<reference evidence="3 4" key="1">
    <citation type="submission" date="2020-08" db="EMBL/GenBank/DDBJ databases">
        <title>Genomic Encyclopedia of Type Strains, Phase IV (KMG-IV): sequencing the most valuable type-strain genomes for metagenomic binning, comparative biology and taxonomic classification.</title>
        <authorList>
            <person name="Goeker M."/>
        </authorList>
    </citation>
    <scope>NUCLEOTIDE SEQUENCE [LARGE SCALE GENOMIC DNA]</scope>
    <source>
        <strain evidence="3 4">DSM 26189</strain>
    </source>
</reference>
<feature type="compositionally biased region" description="Polar residues" evidence="1">
    <location>
        <begin position="491"/>
        <end position="500"/>
    </location>
</feature>
<evidence type="ECO:0000259" key="2">
    <source>
        <dbReference type="Pfam" id="PF06381"/>
    </source>
</evidence>
<keyword evidence="4" id="KW-1185">Reference proteome</keyword>
<dbReference type="EMBL" id="JACIDT010000035">
    <property type="protein sequence ID" value="MBB3928790.1"/>
    <property type="molecule type" value="Genomic_DNA"/>
</dbReference>
<dbReference type="InterPro" id="IPR024459">
    <property type="entry name" value="Acb1-like_N"/>
</dbReference>
<sequence length="500" mass="53669">MSARIRNVRPKPGFVFDGQSIVPAQRPIPLVDGALANFLTGRGTSVDRTTHSFWLNQTMRPEQIEAAYRSSWLIRKIVDVPAEDMTRAGRDWTATKEEITKIEAEEKRLKFWHAVRTALTFGRLGGGALFINLADFAPDKPLPAKIAPGMIESLVPLYRTQIVLGQMDDDLLSPTFGEPTVFRVNTHAQPIIHPSRLVIFKGQMVPGLYSTSWEDRFWGDSVVQVVDEAVKDATTATGGFAALIDEAKVDVLTMPGMYEMLARPGGQEQFMAALQAAATGKSIHRMLALGEGETWETRQINWAGMPEVIKTYLSIVAGAADIPATRLLGKSPDGQNSTGESDLANYFQGISAKQEAGLRPALEKLDAVMLQSAGVPADLVWSFSPAQAMDEARQAEIEAKEATTVVTLVNAGVIPEPALAKAVQNRLIESQRWPGLEDALKEAEAAGDGLPGDDDDLDIIPVETAKGGGQSVSAGSGGQSGSGSPARRANDAQSASRPTG</sequence>
<dbReference type="AlphaFoldDB" id="A0A7W6BKL0"/>
<name>A0A7W6BKL0_9SPHN</name>
<proteinExistence type="predicted"/>
<organism evidence="3 4">
    <name type="scientific">Sphingobium jiangsuense</name>
    <dbReference type="NCBI Taxonomy" id="870476"/>
    <lineage>
        <taxon>Bacteria</taxon>
        <taxon>Pseudomonadati</taxon>
        <taxon>Pseudomonadota</taxon>
        <taxon>Alphaproteobacteria</taxon>
        <taxon>Sphingomonadales</taxon>
        <taxon>Sphingomonadaceae</taxon>
        <taxon>Sphingobium</taxon>
    </lineage>
</organism>
<gene>
    <name evidence="3" type="ORF">GGR43_004535</name>
</gene>
<dbReference type="Pfam" id="PF06381">
    <property type="entry name" value="Phage_portal_3"/>
    <property type="match status" value="1"/>
</dbReference>
<accession>A0A7W6BKL0</accession>
<feature type="region of interest" description="Disordered" evidence="1">
    <location>
        <begin position="442"/>
        <end position="500"/>
    </location>
</feature>
<evidence type="ECO:0000256" key="1">
    <source>
        <dbReference type="SAM" id="MobiDB-lite"/>
    </source>
</evidence>
<comment type="caution">
    <text evidence="3">The sequence shown here is derived from an EMBL/GenBank/DDBJ whole genome shotgun (WGS) entry which is preliminary data.</text>
</comment>
<dbReference type="RefSeq" id="WP_188073980.1">
    <property type="nucleotide sequence ID" value="NZ_JACIDT010000035.1"/>
</dbReference>
<dbReference type="Proteomes" id="UP000571950">
    <property type="component" value="Unassembled WGS sequence"/>
</dbReference>
<evidence type="ECO:0000313" key="4">
    <source>
        <dbReference type="Proteomes" id="UP000571950"/>
    </source>
</evidence>
<dbReference type="NCBIfam" id="TIGR01555">
    <property type="entry name" value="phge_rel_HI1409"/>
    <property type="match status" value="1"/>
</dbReference>
<protein>
    <recommendedName>
        <fullName evidence="2">Anti-CBASS protein Acb1-like N-terminal domain-containing protein</fullName>
    </recommendedName>
</protein>
<dbReference type="InterPro" id="IPR006445">
    <property type="entry name" value="Phage-assoc_HI1409"/>
</dbReference>
<feature type="compositionally biased region" description="Gly residues" evidence="1">
    <location>
        <begin position="466"/>
        <end position="481"/>
    </location>
</feature>
<feature type="domain" description="Anti-CBASS protein Acb1-like N-terminal" evidence="2">
    <location>
        <begin position="63"/>
        <end position="405"/>
    </location>
</feature>
<evidence type="ECO:0000313" key="3">
    <source>
        <dbReference type="EMBL" id="MBB3928790.1"/>
    </source>
</evidence>